<accession>A0ABR9S0F5</accession>
<proteinExistence type="predicted"/>
<organism evidence="3 4">
    <name type="scientific">Ramlibacter pallidus</name>
    <dbReference type="NCBI Taxonomy" id="2780087"/>
    <lineage>
        <taxon>Bacteria</taxon>
        <taxon>Pseudomonadati</taxon>
        <taxon>Pseudomonadota</taxon>
        <taxon>Betaproteobacteria</taxon>
        <taxon>Burkholderiales</taxon>
        <taxon>Comamonadaceae</taxon>
        <taxon>Ramlibacter</taxon>
    </lineage>
</organism>
<name>A0ABR9S0F5_9BURK</name>
<sequence>MLLRRALFALPALFLLASAAQAVPSVGQAAPDFQLRDAAGKTVKLSDYRGKHVVLEWTNPGCPYVKKHYNSGNMAATQQDAVAKGVVWLSINSTEKSSGDYMEPAKLVAWQQERKVRPTATLMDEEGTAGKAYGARTTPHMYIVDPQGKLVYAGGIDSIPSSNADDIPKAVNYVRQALAEATAGKPVTAATTRPYGCSIKYKSAA</sequence>
<dbReference type="PANTHER" id="PTHR43640">
    <property type="entry name" value="OS07G0260300 PROTEIN"/>
    <property type="match status" value="1"/>
</dbReference>
<dbReference type="PANTHER" id="PTHR43640:SF1">
    <property type="entry name" value="THIOREDOXIN-DEPENDENT PEROXIREDOXIN"/>
    <property type="match status" value="1"/>
</dbReference>
<dbReference type="Gene3D" id="3.40.30.10">
    <property type="entry name" value="Glutaredoxin"/>
    <property type="match status" value="1"/>
</dbReference>
<keyword evidence="1" id="KW-0732">Signal</keyword>
<dbReference type="RefSeq" id="WP_193675624.1">
    <property type="nucleotide sequence ID" value="NZ_JADDIV010000002.1"/>
</dbReference>
<dbReference type="InterPro" id="IPR000866">
    <property type="entry name" value="AhpC/TSA"/>
</dbReference>
<feature type="domain" description="Thioredoxin" evidence="2">
    <location>
        <begin position="24"/>
        <end position="176"/>
    </location>
</feature>
<feature type="signal peptide" evidence="1">
    <location>
        <begin position="1"/>
        <end position="22"/>
    </location>
</feature>
<keyword evidence="4" id="KW-1185">Reference proteome</keyword>
<dbReference type="InterPro" id="IPR047262">
    <property type="entry name" value="PRX-like1"/>
</dbReference>
<protein>
    <submittedName>
        <fullName evidence="3">Thioredoxin family protein</fullName>
    </submittedName>
</protein>
<dbReference type="CDD" id="cd02969">
    <property type="entry name" value="PRX_like1"/>
    <property type="match status" value="1"/>
</dbReference>
<evidence type="ECO:0000313" key="4">
    <source>
        <dbReference type="Proteomes" id="UP000806285"/>
    </source>
</evidence>
<evidence type="ECO:0000256" key="1">
    <source>
        <dbReference type="SAM" id="SignalP"/>
    </source>
</evidence>
<comment type="caution">
    <text evidence="3">The sequence shown here is derived from an EMBL/GenBank/DDBJ whole genome shotgun (WGS) entry which is preliminary data.</text>
</comment>
<reference evidence="3 4" key="1">
    <citation type="submission" date="2020-10" db="EMBL/GenBank/DDBJ databases">
        <title>Ramlibacter sp. HM2 16S ribosomal RNA gene Genome sequencing and assembly.</title>
        <authorList>
            <person name="Kang M."/>
        </authorList>
    </citation>
    <scope>NUCLEOTIDE SEQUENCE [LARGE SCALE GENOMIC DNA]</scope>
    <source>
        <strain evidence="3 4">HM2</strain>
    </source>
</reference>
<feature type="chain" id="PRO_5045243702" evidence="1">
    <location>
        <begin position="23"/>
        <end position="205"/>
    </location>
</feature>
<dbReference type="Proteomes" id="UP000806285">
    <property type="component" value="Unassembled WGS sequence"/>
</dbReference>
<dbReference type="InterPro" id="IPR036249">
    <property type="entry name" value="Thioredoxin-like_sf"/>
</dbReference>
<evidence type="ECO:0000313" key="3">
    <source>
        <dbReference type="EMBL" id="MBE7366980.1"/>
    </source>
</evidence>
<dbReference type="PROSITE" id="PS51352">
    <property type="entry name" value="THIOREDOXIN_2"/>
    <property type="match status" value="1"/>
</dbReference>
<dbReference type="InterPro" id="IPR013766">
    <property type="entry name" value="Thioredoxin_domain"/>
</dbReference>
<dbReference type="SUPFAM" id="SSF52833">
    <property type="entry name" value="Thioredoxin-like"/>
    <property type="match status" value="1"/>
</dbReference>
<dbReference type="EMBL" id="JADDIV010000002">
    <property type="protein sequence ID" value="MBE7366980.1"/>
    <property type="molecule type" value="Genomic_DNA"/>
</dbReference>
<gene>
    <name evidence="3" type="ORF">IM787_05370</name>
</gene>
<evidence type="ECO:0000259" key="2">
    <source>
        <dbReference type="PROSITE" id="PS51352"/>
    </source>
</evidence>
<dbReference type="Pfam" id="PF00578">
    <property type="entry name" value="AhpC-TSA"/>
    <property type="match status" value="1"/>
</dbReference>